<dbReference type="Proteomes" id="UP000015453">
    <property type="component" value="Unassembled WGS sequence"/>
</dbReference>
<comment type="catalytic activity">
    <reaction evidence="15">
        <text>L-threonyl-[protein] + ATP = O-phospho-L-threonyl-[protein] + ADP + H(+)</text>
        <dbReference type="Rhea" id="RHEA:46608"/>
        <dbReference type="Rhea" id="RHEA-COMP:11060"/>
        <dbReference type="Rhea" id="RHEA-COMP:11605"/>
        <dbReference type="ChEBI" id="CHEBI:15378"/>
        <dbReference type="ChEBI" id="CHEBI:30013"/>
        <dbReference type="ChEBI" id="CHEBI:30616"/>
        <dbReference type="ChEBI" id="CHEBI:61977"/>
        <dbReference type="ChEBI" id="CHEBI:456216"/>
        <dbReference type="EC" id="2.7.11.1"/>
    </reaction>
</comment>
<evidence type="ECO:0000256" key="3">
    <source>
        <dbReference type="ARBA" id="ARBA00004906"/>
    </source>
</evidence>
<evidence type="ECO:0000256" key="2">
    <source>
        <dbReference type="ARBA" id="ARBA00004167"/>
    </source>
</evidence>
<evidence type="ECO:0000256" key="12">
    <source>
        <dbReference type="ARBA" id="ARBA00023136"/>
    </source>
</evidence>
<keyword evidence="22" id="KW-1185">Reference proteome</keyword>
<keyword evidence="12 18" id="KW-0472">Membrane</keyword>
<evidence type="ECO:0000256" key="5">
    <source>
        <dbReference type="ARBA" id="ARBA00022692"/>
    </source>
</evidence>
<dbReference type="PANTHER" id="PTHR46279:SF31">
    <property type="entry name" value="RING-H2 FINGER PROTEIN ATL20-LIKE ISOFORM X1"/>
    <property type="match status" value="1"/>
</dbReference>
<evidence type="ECO:0000256" key="19">
    <source>
        <dbReference type="SAM" id="SignalP"/>
    </source>
</evidence>
<reference evidence="21 22" key="1">
    <citation type="journal article" date="2013" name="BMC Genomics">
        <title>The miniature genome of a carnivorous plant Genlisea aurea contains a low number of genes and short non-coding sequences.</title>
        <authorList>
            <person name="Leushkin E.V."/>
            <person name="Sutormin R.A."/>
            <person name="Nabieva E.R."/>
            <person name="Penin A.A."/>
            <person name="Kondrashov A.S."/>
            <person name="Logacheva M.D."/>
        </authorList>
    </citation>
    <scope>NUCLEOTIDE SEQUENCE [LARGE SCALE GENOMIC DNA]</scope>
</reference>
<dbReference type="Pfam" id="PF13947">
    <property type="entry name" value="GUB_WAK_bind"/>
    <property type="match status" value="1"/>
</dbReference>
<sequence length="385" mass="41530">MENREIVLIIIPLLLFTAESIEYSFCTQNSCAAGIGPDVAFPFRLTGRSADRCGYPGFELQCDSKNQTVLRLPESGDFVVDRIDYAAQTMYINDPNSCLPARLLNFSLRNTPFVGTYTRNFTFYNCSASYANFTSTNFTPVSCLSGENYTVLAVNRISPAAVDVPAVCRPFATIPVPLQWTMMSQSSSWLPGDLREDLEIGWNAPSCGECVTQGGVCGFKSGSGLDVGCVRASPPGLPRSAKYGIIVGAGIPSLVCIVGLACYIFGMVGSFRRRRQPSAAIPTSDHHQTTGAVATCGLDSRTIESYPTTVLGESRRVPKSSDGSCPICLSEYQPKEKVRSLPECSHSFHAGCIDEWLKLNGTCPLCRNSLEASSSSSPSEMPPPP</sequence>
<evidence type="ECO:0000256" key="6">
    <source>
        <dbReference type="ARBA" id="ARBA00022723"/>
    </source>
</evidence>
<evidence type="ECO:0000256" key="14">
    <source>
        <dbReference type="ARBA" id="ARBA00024209"/>
    </source>
</evidence>
<evidence type="ECO:0000256" key="4">
    <source>
        <dbReference type="ARBA" id="ARBA00022679"/>
    </source>
</evidence>
<dbReference type="InterPro" id="IPR013083">
    <property type="entry name" value="Znf_RING/FYVE/PHD"/>
</dbReference>
<accession>S8C7Y3</accession>
<evidence type="ECO:0000256" key="16">
    <source>
        <dbReference type="ARBA" id="ARBA00048679"/>
    </source>
</evidence>
<feature type="domain" description="RING-type" evidence="20">
    <location>
        <begin position="325"/>
        <end position="367"/>
    </location>
</feature>
<dbReference type="InterPro" id="IPR046948">
    <property type="entry name" value="ATL20-22-like"/>
</dbReference>
<organism evidence="21 22">
    <name type="scientific">Genlisea aurea</name>
    <dbReference type="NCBI Taxonomy" id="192259"/>
    <lineage>
        <taxon>Eukaryota</taxon>
        <taxon>Viridiplantae</taxon>
        <taxon>Streptophyta</taxon>
        <taxon>Embryophyta</taxon>
        <taxon>Tracheophyta</taxon>
        <taxon>Spermatophyta</taxon>
        <taxon>Magnoliopsida</taxon>
        <taxon>eudicotyledons</taxon>
        <taxon>Gunneridae</taxon>
        <taxon>Pentapetalae</taxon>
        <taxon>asterids</taxon>
        <taxon>lamiids</taxon>
        <taxon>Lamiales</taxon>
        <taxon>Lentibulariaceae</taxon>
        <taxon>Genlisea</taxon>
    </lineage>
</organism>
<dbReference type="AlphaFoldDB" id="S8C7Y3"/>
<dbReference type="PANTHER" id="PTHR46279">
    <property type="entry name" value="RING/U-BOX SUPERFAMILY PROTEIN"/>
    <property type="match status" value="1"/>
</dbReference>
<evidence type="ECO:0000256" key="9">
    <source>
        <dbReference type="ARBA" id="ARBA00022786"/>
    </source>
</evidence>
<comment type="similarity">
    <text evidence="14">Belongs to the RING-type zinc finger family. ATL subfamily.</text>
</comment>
<dbReference type="SMART" id="SM00184">
    <property type="entry name" value="RING"/>
    <property type="match status" value="1"/>
</dbReference>
<dbReference type="GO" id="GO:0061630">
    <property type="term" value="F:ubiquitin protein ligase activity"/>
    <property type="evidence" value="ECO:0007669"/>
    <property type="project" value="UniProtKB-EC"/>
</dbReference>
<proteinExistence type="inferred from homology"/>
<keyword evidence="13" id="KW-0325">Glycoprotein</keyword>
<dbReference type="SMART" id="SM01197">
    <property type="entry name" value="FANCL_C"/>
    <property type="match status" value="1"/>
</dbReference>
<evidence type="ECO:0000259" key="20">
    <source>
        <dbReference type="PROSITE" id="PS50089"/>
    </source>
</evidence>
<keyword evidence="11 18" id="KW-1133">Transmembrane helix</keyword>
<evidence type="ECO:0000256" key="7">
    <source>
        <dbReference type="ARBA" id="ARBA00022729"/>
    </source>
</evidence>
<dbReference type="GO" id="GO:0030247">
    <property type="term" value="F:polysaccharide binding"/>
    <property type="evidence" value="ECO:0007669"/>
    <property type="project" value="InterPro"/>
</dbReference>
<evidence type="ECO:0000256" key="17">
    <source>
        <dbReference type="PROSITE-ProRule" id="PRU00175"/>
    </source>
</evidence>
<comment type="catalytic activity">
    <reaction evidence="1">
        <text>S-ubiquitinyl-[E2 ubiquitin-conjugating enzyme]-L-cysteine + [acceptor protein]-L-lysine = [E2 ubiquitin-conjugating enzyme]-L-cysteine + N(6)-ubiquitinyl-[acceptor protein]-L-lysine.</text>
        <dbReference type="EC" id="2.3.2.27"/>
    </reaction>
</comment>
<evidence type="ECO:0000256" key="8">
    <source>
        <dbReference type="ARBA" id="ARBA00022771"/>
    </source>
</evidence>
<comment type="caution">
    <text evidence="21">The sequence shown here is derived from an EMBL/GenBank/DDBJ whole genome shotgun (WGS) entry which is preliminary data.</text>
</comment>
<feature type="signal peptide" evidence="19">
    <location>
        <begin position="1"/>
        <end position="20"/>
    </location>
</feature>
<keyword evidence="7 19" id="KW-0732">Signal</keyword>
<dbReference type="InterPro" id="IPR001841">
    <property type="entry name" value="Znf_RING"/>
</dbReference>
<dbReference type="GO" id="GO:0016020">
    <property type="term" value="C:membrane"/>
    <property type="evidence" value="ECO:0007669"/>
    <property type="project" value="UniProtKB-SubCell"/>
</dbReference>
<feature type="transmembrane region" description="Helical" evidence="18">
    <location>
        <begin position="243"/>
        <end position="266"/>
    </location>
</feature>
<evidence type="ECO:0000256" key="11">
    <source>
        <dbReference type="ARBA" id="ARBA00022989"/>
    </source>
</evidence>
<feature type="chain" id="PRO_5004548939" description="RING-type domain-containing protein" evidence="19">
    <location>
        <begin position="21"/>
        <end position="385"/>
    </location>
</feature>
<comment type="catalytic activity">
    <reaction evidence="16">
        <text>L-seryl-[protein] + ATP = O-phospho-L-seryl-[protein] + ADP + H(+)</text>
        <dbReference type="Rhea" id="RHEA:17989"/>
        <dbReference type="Rhea" id="RHEA-COMP:9863"/>
        <dbReference type="Rhea" id="RHEA-COMP:11604"/>
        <dbReference type="ChEBI" id="CHEBI:15378"/>
        <dbReference type="ChEBI" id="CHEBI:29999"/>
        <dbReference type="ChEBI" id="CHEBI:30616"/>
        <dbReference type="ChEBI" id="CHEBI:83421"/>
        <dbReference type="ChEBI" id="CHEBI:456216"/>
        <dbReference type="EC" id="2.7.11.1"/>
    </reaction>
</comment>
<comment type="subcellular location">
    <subcellularLocation>
        <location evidence="2">Membrane</location>
        <topology evidence="2">Single-pass membrane protein</topology>
    </subcellularLocation>
</comment>
<evidence type="ECO:0000256" key="13">
    <source>
        <dbReference type="ARBA" id="ARBA00023180"/>
    </source>
</evidence>
<dbReference type="Pfam" id="PF14380">
    <property type="entry name" value="WAK_assoc"/>
    <property type="match status" value="1"/>
</dbReference>
<keyword evidence="4" id="KW-0808">Transferase</keyword>
<dbReference type="InterPro" id="IPR025287">
    <property type="entry name" value="WAK_GUB"/>
</dbReference>
<evidence type="ECO:0000313" key="22">
    <source>
        <dbReference type="Proteomes" id="UP000015453"/>
    </source>
</evidence>
<evidence type="ECO:0000256" key="1">
    <source>
        <dbReference type="ARBA" id="ARBA00000900"/>
    </source>
</evidence>
<keyword evidence="5 18" id="KW-0812">Transmembrane</keyword>
<name>S8C7Y3_9LAMI</name>
<dbReference type="Pfam" id="PF13639">
    <property type="entry name" value="zf-RING_2"/>
    <property type="match status" value="1"/>
</dbReference>
<dbReference type="SUPFAM" id="SSF57850">
    <property type="entry name" value="RING/U-box"/>
    <property type="match status" value="1"/>
</dbReference>
<dbReference type="GO" id="GO:0008270">
    <property type="term" value="F:zinc ion binding"/>
    <property type="evidence" value="ECO:0007669"/>
    <property type="project" value="UniProtKB-KW"/>
</dbReference>
<dbReference type="PROSITE" id="PS50089">
    <property type="entry name" value="ZF_RING_2"/>
    <property type="match status" value="1"/>
</dbReference>
<evidence type="ECO:0000256" key="10">
    <source>
        <dbReference type="ARBA" id="ARBA00022833"/>
    </source>
</evidence>
<dbReference type="CDD" id="cd16461">
    <property type="entry name" value="RING-H2_EL5-like"/>
    <property type="match status" value="1"/>
</dbReference>
<evidence type="ECO:0000313" key="21">
    <source>
        <dbReference type="EMBL" id="EPS60496.1"/>
    </source>
</evidence>
<dbReference type="OrthoDB" id="8062037at2759"/>
<keyword evidence="6" id="KW-0479">Metal-binding</keyword>
<dbReference type="GO" id="GO:0004674">
    <property type="term" value="F:protein serine/threonine kinase activity"/>
    <property type="evidence" value="ECO:0007669"/>
    <property type="project" value="UniProtKB-EC"/>
</dbReference>
<comment type="pathway">
    <text evidence="3">Protein modification; protein ubiquitination.</text>
</comment>
<gene>
    <name evidence="21" type="ORF">M569_14307</name>
</gene>
<keyword evidence="9" id="KW-0833">Ubl conjugation pathway</keyword>
<dbReference type="InterPro" id="IPR032872">
    <property type="entry name" value="WAK_assoc_C"/>
</dbReference>
<dbReference type="EMBL" id="AUSU01007528">
    <property type="protein sequence ID" value="EPS60496.1"/>
    <property type="molecule type" value="Genomic_DNA"/>
</dbReference>
<dbReference type="Gene3D" id="3.30.40.10">
    <property type="entry name" value="Zinc/RING finger domain, C3HC4 (zinc finger)"/>
    <property type="match status" value="1"/>
</dbReference>
<evidence type="ECO:0000256" key="18">
    <source>
        <dbReference type="SAM" id="Phobius"/>
    </source>
</evidence>
<protein>
    <recommendedName>
        <fullName evidence="20">RING-type domain-containing protein</fullName>
    </recommendedName>
</protein>
<keyword evidence="10" id="KW-0862">Zinc</keyword>
<keyword evidence="8 17" id="KW-0863">Zinc-finger</keyword>
<evidence type="ECO:0000256" key="15">
    <source>
        <dbReference type="ARBA" id="ARBA00047899"/>
    </source>
</evidence>